<feature type="transmembrane region" description="Helical" evidence="1">
    <location>
        <begin position="67"/>
        <end position="89"/>
    </location>
</feature>
<dbReference type="EMBL" id="MPUH01000428">
    <property type="protein sequence ID" value="OMJ80337.1"/>
    <property type="molecule type" value="Genomic_DNA"/>
</dbReference>
<dbReference type="Proteomes" id="UP000187209">
    <property type="component" value="Unassembled WGS sequence"/>
</dbReference>
<feature type="transmembrane region" description="Helical" evidence="1">
    <location>
        <begin position="242"/>
        <end position="261"/>
    </location>
</feature>
<proteinExistence type="predicted"/>
<evidence type="ECO:0000313" key="3">
    <source>
        <dbReference type="Proteomes" id="UP000187209"/>
    </source>
</evidence>
<accession>A0A1R2BUK7</accession>
<evidence type="ECO:0000256" key="1">
    <source>
        <dbReference type="SAM" id="Phobius"/>
    </source>
</evidence>
<feature type="transmembrane region" description="Helical" evidence="1">
    <location>
        <begin position="273"/>
        <end position="293"/>
    </location>
</feature>
<keyword evidence="3" id="KW-1185">Reference proteome</keyword>
<keyword evidence="1" id="KW-0812">Transmembrane</keyword>
<sequence>MEKVEGVYHEKYLGLLLLSIEILIEHFQVVSFIKDSLNPEGQSWNSSASNLFDGLSSTFFIPVDEDNFKLCFITSSILIGLSLILYLILSKQIHEINKGPLTYWLILIQILDHILFGLGFNMMLACLLGPYGCNIETELIIDTSVNCWTSEHLSFMMFGFVFASLGLVLVAGFCTLLRAERNGVERPFGNDLVFPSIYKILNFFIVSLLSTIGEPYLGIGFVAVVMIYLMIFEAYEEIHMACMKMACLTGLLWAFICAEVVRNDGETGSDMMTIGWGISLIVGYGLIVVKNFIFSRNPVVASIEK</sequence>
<protein>
    <submittedName>
        <fullName evidence="2">Uncharacterized protein</fullName>
    </submittedName>
</protein>
<keyword evidence="1" id="KW-0472">Membrane</keyword>
<comment type="caution">
    <text evidence="2">The sequence shown here is derived from an EMBL/GenBank/DDBJ whole genome shotgun (WGS) entry which is preliminary data.</text>
</comment>
<organism evidence="2 3">
    <name type="scientific">Stentor coeruleus</name>
    <dbReference type="NCBI Taxonomy" id="5963"/>
    <lineage>
        <taxon>Eukaryota</taxon>
        <taxon>Sar</taxon>
        <taxon>Alveolata</taxon>
        <taxon>Ciliophora</taxon>
        <taxon>Postciliodesmatophora</taxon>
        <taxon>Heterotrichea</taxon>
        <taxon>Heterotrichida</taxon>
        <taxon>Stentoridae</taxon>
        <taxon>Stentor</taxon>
    </lineage>
</organism>
<keyword evidence="1" id="KW-1133">Transmembrane helix</keyword>
<name>A0A1R2BUK7_9CILI</name>
<feature type="transmembrane region" description="Helical" evidence="1">
    <location>
        <begin position="12"/>
        <end position="33"/>
    </location>
</feature>
<feature type="transmembrane region" description="Helical" evidence="1">
    <location>
        <begin position="216"/>
        <end position="235"/>
    </location>
</feature>
<feature type="transmembrane region" description="Helical" evidence="1">
    <location>
        <begin position="155"/>
        <end position="179"/>
    </location>
</feature>
<dbReference type="AlphaFoldDB" id="A0A1R2BUK7"/>
<gene>
    <name evidence="2" type="ORF">SteCoe_19435</name>
</gene>
<feature type="transmembrane region" description="Helical" evidence="1">
    <location>
        <begin position="101"/>
        <end position="120"/>
    </location>
</feature>
<reference evidence="2 3" key="1">
    <citation type="submission" date="2016-11" db="EMBL/GenBank/DDBJ databases">
        <title>The macronuclear genome of Stentor coeruleus: a giant cell with tiny introns.</title>
        <authorList>
            <person name="Slabodnick M."/>
            <person name="Ruby J.G."/>
            <person name="Reiff S.B."/>
            <person name="Swart E.C."/>
            <person name="Gosai S."/>
            <person name="Prabakaran S."/>
            <person name="Witkowska E."/>
            <person name="Larue G.E."/>
            <person name="Fisher S."/>
            <person name="Freeman R.M."/>
            <person name="Gunawardena J."/>
            <person name="Chu W."/>
            <person name="Stover N.A."/>
            <person name="Gregory B.D."/>
            <person name="Nowacki M."/>
            <person name="Derisi J."/>
            <person name="Roy S.W."/>
            <person name="Marshall W.F."/>
            <person name="Sood P."/>
        </authorList>
    </citation>
    <scope>NUCLEOTIDE SEQUENCE [LARGE SCALE GENOMIC DNA]</scope>
    <source>
        <strain evidence="2">WM001</strain>
    </source>
</reference>
<feature type="transmembrane region" description="Helical" evidence="1">
    <location>
        <begin position="191"/>
        <end position="210"/>
    </location>
</feature>
<evidence type="ECO:0000313" key="2">
    <source>
        <dbReference type="EMBL" id="OMJ80337.1"/>
    </source>
</evidence>